<protein>
    <submittedName>
        <fullName evidence="2">Uncharacterized protein</fullName>
    </submittedName>
</protein>
<proteinExistence type="predicted"/>
<reference evidence="2" key="1">
    <citation type="submission" date="2018-10" db="EMBL/GenBank/DDBJ databases">
        <title>Hidden diversity of soil giant viruses.</title>
        <authorList>
            <person name="Schulz F."/>
            <person name="Alteio L."/>
            <person name="Goudeau D."/>
            <person name="Ryan E.M."/>
            <person name="Malmstrom R.R."/>
            <person name="Blanchard J."/>
            <person name="Woyke T."/>
        </authorList>
    </citation>
    <scope>NUCLEOTIDE SEQUENCE</scope>
    <source>
        <strain evidence="2">SMV1</strain>
    </source>
</reference>
<organism evidence="2">
    <name type="scientific">Solumvirus sp</name>
    <dbReference type="NCBI Taxonomy" id="2487773"/>
    <lineage>
        <taxon>Viruses</taxon>
        <taxon>Pithoviruses</taxon>
    </lineage>
</organism>
<feature type="compositionally biased region" description="Basic and acidic residues" evidence="1">
    <location>
        <begin position="72"/>
        <end position="81"/>
    </location>
</feature>
<dbReference type="EMBL" id="MK072499">
    <property type="protein sequence ID" value="AYV86255.1"/>
    <property type="molecule type" value="Genomic_DNA"/>
</dbReference>
<feature type="compositionally biased region" description="Low complexity" evidence="1">
    <location>
        <begin position="86"/>
        <end position="95"/>
    </location>
</feature>
<accession>A0A3G5AGB5</accession>
<evidence type="ECO:0000256" key="1">
    <source>
        <dbReference type="SAM" id="MobiDB-lite"/>
    </source>
</evidence>
<gene>
    <name evidence="2" type="ORF">Solumvirus2_62</name>
</gene>
<evidence type="ECO:0000313" key="2">
    <source>
        <dbReference type="EMBL" id="AYV86255.1"/>
    </source>
</evidence>
<feature type="region of interest" description="Disordered" evidence="1">
    <location>
        <begin position="17"/>
        <end position="108"/>
    </location>
</feature>
<sequence>MIKISIKTPPKINIKIAPKITIKKITSEQSDSDNKLNNNNKDAHTKSTIKDNNPTIDTKIIDKDNQPNLTTDIKRSTEDKSPQLQPTPNNSTPITNPSPPSKPTPLNEEDYKILITNKYLIKRGVPKEKRKEIHEWASTLGYIHLSFLDRRHPCDKAKMYWCHRLQRSRRVNPS</sequence>
<name>A0A3G5AGB5_9VIRU</name>